<comment type="caution">
    <text evidence="1">The sequence shown here is derived from an EMBL/GenBank/DDBJ whole genome shotgun (WGS) entry which is preliminary data.</text>
</comment>
<evidence type="ECO:0000313" key="2">
    <source>
        <dbReference type="Proteomes" id="UP001162164"/>
    </source>
</evidence>
<dbReference type="EMBL" id="JAPWTJ010000208">
    <property type="protein sequence ID" value="KAJ8981058.1"/>
    <property type="molecule type" value="Genomic_DNA"/>
</dbReference>
<name>A0ABQ9JSS8_9CUCU</name>
<keyword evidence="2" id="KW-1185">Reference proteome</keyword>
<protein>
    <submittedName>
        <fullName evidence="1">Uncharacterized protein</fullName>
    </submittedName>
</protein>
<dbReference type="Proteomes" id="UP001162164">
    <property type="component" value="Unassembled WGS sequence"/>
</dbReference>
<organism evidence="1 2">
    <name type="scientific">Molorchus minor</name>
    <dbReference type="NCBI Taxonomy" id="1323400"/>
    <lineage>
        <taxon>Eukaryota</taxon>
        <taxon>Metazoa</taxon>
        <taxon>Ecdysozoa</taxon>
        <taxon>Arthropoda</taxon>
        <taxon>Hexapoda</taxon>
        <taxon>Insecta</taxon>
        <taxon>Pterygota</taxon>
        <taxon>Neoptera</taxon>
        <taxon>Endopterygota</taxon>
        <taxon>Coleoptera</taxon>
        <taxon>Polyphaga</taxon>
        <taxon>Cucujiformia</taxon>
        <taxon>Chrysomeloidea</taxon>
        <taxon>Cerambycidae</taxon>
        <taxon>Lamiinae</taxon>
        <taxon>Monochamini</taxon>
        <taxon>Molorchus</taxon>
    </lineage>
</organism>
<evidence type="ECO:0000313" key="1">
    <source>
        <dbReference type="EMBL" id="KAJ8981058.1"/>
    </source>
</evidence>
<proteinExistence type="predicted"/>
<gene>
    <name evidence="1" type="ORF">NQ317_018031</name>
</gene>
<reference evidence="1" key="1">
    <citation type="journal article" date="2023" name="Insect Mol. Biol.">
        <title>Genome sequencing provides insights into the evolution of gene families encoding plant cell wall-degrading enzymes in longhorned beetles.</title>
        <authorList>
            <person name="Shin N.R."/>
            <person name="Okamura Y."/>
            <person name="Kirsch R."/>
            <person name="Pauchet Y."/>
        </authorList>
    </citation>
    <scope>NUCLEOTIDE SEQUENCE</scope>
    <source>
        <strain evidence="1">MMC_N1</strain>
    </source>
</reference>
<sequence>MEDVVHSFKLMLLGRTDPPPLITSCNGTTPIDLPKETIFKMCLKNGEVEIKFPLKSRKKISLDNNRKHNGLDSNKNQCNLLVVPVERFSSNVFEYSAMFPAASRHFSIAAESARRVVRSCSRDVRGDRAVLGTELALSLHCPLLKHLSVPESVLKVGWWRYLQNEPFLQRDC</sequence>
<accession>A0ABQ9JSS8</accession>